<evidence type="ECO:0000256" key="1">
    <source>
        <dbReference type="SAM" id="MobiDB-lite"/>
    </source>
</evidence>
<evidence type="ECO:0000313" key="3">
    <source>
        <dbReference type="Proteomes" id="UP000649617"/>
    </source>
</evidence>
<accession>A0A812TJ97</accession>
<proteinExistence type="predicted"/>
<protein>
    <submittedName>
        <fullName evidence="2">Uncharacterized protein</fullName>
    </submittedName>
</protein>
<dbReference type="Proteomes" id="UP000649617">
    <property type="component" value="Unassembled WGS sequence"/>
</dbReference>
<feature type="non-terminal residue" evidence="2">
    <location>
        <position position="1"/>
    </location>
</feature>
<dbReference type="EMBL" id="CAJNIZ010030764">
    <property type="protein sequence ID" value="CAE7526009.1"/>
    <property type="molecule type" value="Genomic_DNA"/>
</dbReference>
<feature type="region of interest" description="Disordered" evidence="1">
    <location>
        <begin position="116"/>
        <end position="136"/>
    </location>
</feature>
<feature type="region of interest" description="Disordered" evidence="1">
    <location>
        <begin position="1"/>
        <end position="101"/>
    </location>
</feature>
<reference evidence="2" key="1">
    <citation type="submission" date="2021-02" db="EMBL/GenBank/DDBJ databases">
        <authorList>
            <person name="Dougan E. K."/>
            <person name="Rhodes N."/>
            <person name="Thang M."/>
            <person name="Chan C."/>
        </authorList>
    </citation>
    <scope>NUCLEOTIDE SEQUENCE</scope>
</reference>
<sequence length="243" mass="28313">MSQGRGWDDNWNWSGNGNDGDDDNQDDGPNDGQGWADEEWMDEADNDDSDVKEGQKRRRKDGQKPKQGDDKKPKQGDDKKNPYNFAKYRRTIKRETQRECEYHAEQKRKKLVEEHAAETAGLKDSHEKEMNAAKEDFRRREAELEERLRKQATDIAEHLDRIEAMKLELSSQQREITRLLMAAASTAAKVESLQRELEQEGARGAELDQRLAEAEQLKRRYNFAIRKWQKKVADLKDQIAVLQ</sequence>
<name>A0A812TJ97_SYMPI</name>
<feature type="compositionally biased region" description="Basic and acidic residues" evidence="1">
    <location>
        <begin position="62"/>
        <end position="81"/>
    </location>
</feature>
<dbReference type="AlphaFoldDB" id="A0A812TJ97"/>
<feature type="compositionally biased region" description="Acidic residues" evidence="1">
    <location>
        <begin position="19"/>
        <end position="29"/>
    </location>
</feature>
<evidence type="ECO:0000313" key="2">
    <source>
        <dbReference type="EMBL" id="CAE7526009.1"/>
    </source>
</evidence>
<keyword evidence="3" id="KW-1185">Reference proteome</keyword>
<feature type="compositionally biased region" description="Acidic residues" evidence="1">
    <location>
        <begin position="36"/>
        <end position="48"/>
    </location>
</feature>
<comment type="caution">
    <text evidence="2">The sequence shown here is derived from an EMBL/GenBank/DDBJ whole genome shotgun (WGS) entry which is preliminary data.</text>
</comment>
<organism evidence="2 3">
    <name type="scientific">Symbiodinium pilosum</name>
    <name type="common">Dinoflagellate</name>
    <dbReference type="NCBI Taxonomy" id="2952"/>
    <lineage>
        <taxon>Eukaryota</taxon>
        <taxon>Sar</taxon>
        <taxon>Alveolata</taxon>
        <taxon>Dinophyceae</taxon>
        <taxon>Suessiales</taxon>
        <taxon>Symbiodiniaceae</taxon>
        <taxon>Symbiodinium</taxon>
    </lineage>
</organism>
<gene>
    <name evidence="2" type="ORF">SPIL2461_LOCUS13815</name>
</gene>